<reference evidence="2 3" key="1">
    <citation type="journal article" date="2017" name="Curr. Biol.">
        <title>The Evolution of Venom by Co-option of Single-Copy Genes.</title>
        <authorList>
            <person name="Martinson E.O."/>
            <person name="Mrinalini"/>
            <person name="Kelkar Y.D."/>
            <person name="Chang C.H."/>
            <person name="Werren J.H."/>
        </authorList>
    </citation>
    <scope>NUCLEOTIDE SEQUENCE [LARGE SCALE GENOMIC DNA]</scope>
    <source>
        <strain evidence="2 3">Alberta</strain>
        <tissue evidence="2">Whole body</tissue>
    </source>
</reference>
<dbReference type="SUPFAM" id="SSF56672">
    <property type="entry name" value="DNA/RNA polymerases"/>
    <property type="match status" value="1"/>
</dbReference>
<dbReference type="STRING" id="543379.A0A232EJN4"/>
<organism evidence="2 3">
    <name type="scientific">Trichomalopsis sarcophagae</name>
    <dbReference type="NCBI Taxonomy" id="543379"/>
    <lineage>
        <taxon>Eukaryota</taxon>
        <taxon>Metazoa</taxon>
        <taxon>Ecdysozoa</taxon>
        <taxon>Arthropoda</taxon>
        <taxon>Hexapoda</taxon>
        <taxon>Insecta</taxon>
        <taxon>Pterygota</taxon>
        <taxon>Neoptera</taxon>
        <taxon>Endopterygota</taxon>
        <taxon>Hymenoptera</taxon>
        <taxon>Apocrita</taxon>
        <taxon>Proctotrupomorpha</taxon>
        <taxon>Chalcidoidea</taxon>
        <taxon>Pteromalidae</taxon>
        <taxon>Pteromalinae</taxon>
        <taxon>Trichomalopsis</taxon>
    </lineage>
</organism>
<dbReference type="Proteomes" id="UP000215335">
    <property type="component" value="Unassembled WGS sequence"/>
</dbReference>
<feature type="domain" description="Reverse transcriptase" evidence="1">
    <location>
        <begin position="35"/>
        <end position="309"/>
    </location>
</feature>
<sequence length="354" mass="41128">MLKTRKAAGVDEIPNEVWIHGGEDLVNRLICVLGKIWDGDDMPEEWKTGLIVPLFKKGDTNDTKNCRGISLLSTAYKLYMEVIRKRLEEEVNEKNILPEGQAVFRKGMSTLDNIYVLNYLAQRAKTRKKKLYSIFVDLNAAFDTVDRKILWETMKKLGISNYLIERIKGIYEETKVSIRMNEGNSKEFWTNMGLRQGCVLSQLFFCIYITDLEREFKERNIGGVKIGEIRIWSLAYADDIVMLTENREGLVDMCDSLKRLLRNRKLILSTEKTKVLVFNKGKNSKKEKWFWEDKVIEEVKSFKYLGFVFNRDGNYKEHIEELKKKGICAAKKTWGLGEKCCRGILRGELNCSII</sequence>
<gene>
    <name evidence="2" type="ORF">TSAR_007230</name>
</gene>
<protein>
    <recommendedName>
        <fullName evidence="1">Reverse transcriptase domain-containing protein</fullName>
    </recommendedName>
</protein>
<evidence type="ECO:0000313" key="2">
    <source>
        <dbReference type="EMBL" id="OXU18573.1"/>
    </source>
</evidence>
<dbReference type="Pfam" id="PF00078">
    <property type="entry name" value="RVT_1"/>
    <property type="match status" value="1"/>
</dbReference>
<dbReference type="OrthoDB" id="7696066at2759"/>
<accession>A0A232EJN4</accession>
<dbReference type="PROSITE" id="PS50878">
    <property type="entry name" value="RT_POL"/>
    <property type="match status" value="1"/>
</dbReference>
<evidence type="ECO:0000259" key="1">
    <source>
        <dbReference type="PROSITE" id="PS50878"/>
    </source>
</evidence>
<dbReference type="PANTHER" id="PTHR47027:SF20">
    <property type="entry name" value="REVERSE TRANSCRIPTASE-LIKE PROTEIN WITH RNA-DIRECTED DNA POLYMERASE DOMAIN"/>
    <property type="match status" value="1"/>
</dbReference>
<proteinExistence type="predicted"/>
<dbReference type="EMBL" id="NNAY01003961">
    <property type="protein sequence ID" value="OXU18573.1"/>
    <property type="molecule type" value="Genomic_DNA"/>
</dbReference>
<comment type="caution">
    <text evidence="2">The sequence shown here is derived from an EMBL/GenBank/DDBJ whole genome shotgun (WGS) entry which is preliminary data.</text>
</comment>
<keyword evidence="3" id="KW-1185">Reference proteome</keyword>
<dbReference type="InterPro" id="IPR000477">
    <property type="entry name" value="RT_dom"/>
</dbReference>
<dbReference type="AlphaFoldDB" id="A0A232EJN4"/>
<name>A0A232EJN4_9HYME</name>
<dbReference type="GO" id="GO:0071897">
    <property type="term" value="P:DNA biosynthetic process"/>
    <property type="evidence" value="ECO:0007669"/>
    <property type="project" value="UniProtKB-ARBA"/>
</dbReference>
<dbReference type="InterPro" id="IPR043502">
    <property type="entry name" value="DNA/RNA_pol_sf"/>
</dbReference>
<evidence type="ECO:0000313" key="3">
    <source>
        <dbReference type="Proteomes" id="UP000215335"/>
    </source>
</evidence>
<dbReference type="CDD" id="cd01650">
    <property type="entry name" value="RT_nLTR_like"/>
    <property type="match status" value="1"/>
</dbReference>
<dbReference type="PANTHER" id="PTHR47027">
    <property type="entry name" value="REVERSE TRANSCRIPTASE DOMAIN-CONTAINING PROTEIN"/>
    <property type="match status" value="1"/>
</dbReference>